<sequence>MATPRDRLLSAPLGGPTLPRASSGRGGELDRDPRQSPRRFPRVPVANHTLCKPHPLAFGVADSWTPPWEGIPTPREGWIAALGAPGRAGGGGFPERRGGAAGAEPSGALVADSGALVAKAGEAEGTEAHLVERLRRDTEELESLAPGARGAARGWGGRGRARQWRPREKRARDRPGAGA</sequence>
<gene>
    <name evidence="2" type="ORF">PCOR1329_LOCUS75005</name>
</gene>
<name>A0ABN9XE89_9DINO</name>
<comment type="caution">
    <text evidence="2">The sequence shown here is derived from an EMBL/GenBank/DDBJ whole genome shotgun (WGS) entry which is preliminary data.</text>
</comment>
<proteinExistence type="predicted"/>
<keyword evidence="3" id="KW-1185">Reference proteome</keyword>
<evidence type="ECO:0000256" key="1">
    <source>
        <dbReference type="SAM" id="MobiDB-lite"/>
    </source>
</evidence>
<dbReference type="EMBL" id="CAUYUJ010020208">
    <property type="protein sequence ID" value="CAK0896561.1"/>
    <property type="molecule type" value="Genomic_DNA"/>
</dbReference>
<feature type="compositionally biased region" description="Basic residues" evidence="1">
    <location>
        <begin position="159"/>
        <end position="169"/>
    </location>
</feature>
<evidence type="ECO:0000313" key="2">
    <source>
        <dbReference type="EMBL" id="CAK0896561.1"/>
    </source>
</evidence>
<feature type="compositionally biased region" description="Basic and acidic residues" evidence="1">
    <location>
        <begin position="170"/>
        <end position="179"/>
    </location>
</feature>
<feature type="region of interest" description="Disordered" evidence="1">
    <location>
        <begin position="1"/>
        <end position="46"/>
    </location>
</feature>
<reference evidence="2" key="1">
    <citation type="submission" date="2023-10" db="EMBL/GenBank/DDBJ databases">
        <authorList>
            <person name="Chen Y."/>
            <person name="Shah S."/>
            <person name="Dougan E. K."/>
            <person name="Thang M."/>
            <person name="Chan C."/>
        </authorList>
    </citation>
    <scope>NUCLEOTIDE SEQUENCE [LARGE SCALE GENOMIC DNA]</scope>
</reference>
<evidence type="ECO:0000313" key="3">
    <source>
        <dbReference type="Proteomes" id="UP001189429"/>
    </source>
</evidence>
<accession>A0ABN9XE89</accession>
<organism evidence="2 3">
    <name type="scientific">Prorocentrum cordatum</name>
    <dbReference type="NCBI Taxonomy" id="2364126"/>
    <lineage>
        <taxon>Eukaryota</taxon>
        <taxon>Sar</taxon>
        <taxon>Alveolata</taxon>
        <taxon>Dinophyceae</taxon>
        <taxon>Prorocentrales</taxon>
        <taxon>Prorocentraceae</taxon>
        <taxon>Prorocentrum</taxon>
    </lineage>
</organism>
<dbReference type="Proteomes" id="UP001189429">
    <property type="component" value="Unassembled WGS sequence"/>
</dbReference>
<protein>
    <submittedName>
        <fullName evidence="2">Uncharacterized protein</fullName>
    </submittedName>
</protein>
<feature type="region of interest" description="Disordered" evidence="1">
    <location>
        <begin position="136"/>
        <end position="179"/>
    </location>
</feature>
<feature type="region of interest" description="Disordered" evidence="1">
    <location>
        <begin position="82"/>
        <end position="106"/>
    </location>
</feature>